<dbReference type="Proteomes" id="UP000041254">
    <property type="component" value="Unassembled WGS sequence"/>
</dbReference>
<organism evidence="2 3">
    <name type="scientific">Vitrella brassicaformis (strain CCMP3155)</name>
    <dbReference type="NCBI Taxonomy" id="1169540"/>
    <lineage>
        <taxon>Eukaryota</taxon>
        <taxon>Sar</taxon>
        <taxon>Alveolata</taxon>
        <taxon>Colpodellida</taxon>
        <taxon>Vitrellaceae</taxon>
        <taxon>Vitrella</taxon>
    </lineage>
</organism>
<sequence>MTLHDLQSKLLLVVDELVTHQHDYDESICRRARTRQHVRSLSGAVLITQYSSSSEFEVDADVGGWRQLYKTYDKAKQRMRHATSQTGNGPDDDDSEPPTDVNGHGQGEDAQLREPADGERVLAVDVSCADGSEPAGRTVEASMDEDT</sequence>
<dbReference type="VEuPathDB" id="CryptoDB:Vbra_418"/>
<accession>A0A0G4FVN0</accession>
<dbReference type="PhylomeDB" id="A0A0G4FVN0"/>
<evidence type="ECO:0000256" key="1">
    <source>
        <dbReference type="SAM" id="MobiDB-lite"/>
    </source>
</evidence>
<feature type="region of interest" description="Disordered" evidence="1">
    <location>
        <begin position="76"/>
        <end position="147"/>
    </location>
</feature>
<evidence type="ECO:0000313" key="3">
    <source>
        <dbReference type="Proteomes" id="UP000041254"/>
    </source>
</evidence>
<dbReference type="EMBL" id="CDMY01000508">
    <property type="protein sequence ID" value="CEM18774.1"/>
    <property type="molecule type" value="Genomic_DNA"/>
</dbReference>
<proteinExistence type="predicted"/>
<evidence type="ECO:0000313" key="2">
    <source>
        <dbReference type="EMBL" id="CEM18774.1"/>
    </source>
</evidence>
<dbReference type="InParanoid" id="A0A0G4FVN0"/>
<gene>
    <name evidence="2" type="ORF">Vbra_418</name>
</gene>
<protein>
    <submittedName>
        <fullName evidence="2">Uncharacterized protein</fullName>
    </submittedName>
</protein>
<dbReference type="AlphaFoldDB" id="A0A0G4FVN0"/>
<feature type="compositionally biased region" description="Basic and acidic residues" evidence="1">
    <location>
        <begin position="106"/>
        <end position="122"/>
    </location>
</feature>
<name>A0A0G4FVN0_VITBC</name>
<reference evidence="2 3" key="1">
    <citation type="submission" date="2014-11" db="EMBL/GenBank/DDBJ databases">
        <authorList>
            <person name="Zhu J."/>
            <person name="Qi W."/>
            <person name="Song R."/>
        </authorList>
    </citation>
    <scope>NUCLEOTIDE SEQUENCE [LARGE SCALE GENOMIC DNA]</scope>
</reference>
<keyword evidence="3" id="KW-1185">Reference proteome</keyword>